<keyword evidence="2" id="KW-0472">Membrane</keyword>
<feature type="region of interest" description="Disordered" evidence="1">
    <location>
        <begin position="86"/>
        <end position="113"/>
    </location>
</feature>
<comment type="caution">
    <text evidence="3">The sequence shown here is derived from an EMBL/GenBank/DDBJ whole genome shotgun (WGS) entry which is preliminary data.</text>
</comment>
<evidence type="ECO:0000313" key="4">
    <source>
        <dbReference type="Proteomes" id="UP000557717"/>
    </source>
</evidence>
<evidence type="ECO:0000313" key="3">
    <source>
        <dbReference type="EMBL" id="MBB5350034.1"/>
    </source>
</evidence>
<proteinExistence type="predicted"/>
<dbReference type="Proteomes" id="UP000557717">
    <property type="component" value="Unassembled WGS sequence"/>
</dbReference>
<evidence type="ECO:0000256" key="1">
    <source>
        <dbReference type="SAM" id="MobiDB-lite"/>
    </source>
</evidence>
<sequence length="247" mass="27298">MFRRRITLQKRDRESGLGFNWRVPVSNTMSFLVAFFLVGSAAVILAVGVKVRIGKARAGGERRAVMTLIPTNAMGAALERMAKDAGPYPFREDGERRESRWRQESPSTWAPSDPDYVPTLAAMSLAKGNERDLMAASIQMLPPLPDPLPLPEIPVERTTALSFRLMGGSESDSIQVPSRRVPVAEAAGWLGERYLIETGVQGQVLTVQALDPSETASRAVAWLLKGRVETESATRHWWVVECMHGDR</sequence>
<keyword evidence="2" id="KW-0812">Transmembrane</keyword>
<evidence type="ECO:0000256" key="2">
    <source>
        <dbReference type="SAM" id="Phobius"/>
    </source>
</evidence>
<keyword evidence="4" id="KW-1185">Reference proteome</keyword>
<keyword evidence="2" id="KW-1133">Transmembrane helix</keyword>
<reference evidence="3 4" key="1">
    <citation type="submission" date="2020-08" db="EMBL/GenBank/DDBJ databases">
        <title>Genomic Encyclopedia of Type Strains, Phase IV (KMG-IV): sequencing the most valuable type-strain genomes for metagenomic binning, comparative biology and taxonomic classification.</title>
        <authorList>
            <person name="Goeker M."/>
        </authorList>
    </citation>
    <scope>NUCLEOTIDE SEQUENCE [LARGE SCALE GENOMIC DNA]</scope>
    <source>
        <strain evidence="3 4">YC6886</strain>
    </source>
</reference>
<feature type="transmembrane region" description="Helical" evidence="2">
    <location>
        <begin position="29"/>
        <end position="49"/>
    </location>
</feature>
<dbReference type="AlphaFoldDB" id="A0A840V2Z6"/>
<feature type="compositionally biased region" description="Basic and acidic residues" evidence="1">
    <location>
        <begin position="90"/>
        <end position="103"/>
    </location>
</feature>
<name>A0A840V2Z6_9BACT</name>
<accession>A0A840V2Z6</accession>
<protein>
    <submittedName>
        <fullName evidence="3">Uncharacterized protein</fullName>
    </submittedName>
</protein>
<dbReference type="RefSeq" id="WP_184015012.1">
    <property type="nucleotide sequence ID" value="NZ_JACHFD010000001.1"/>
</dbReference>
<dbReference type="EMBL" id="JACHFD010000001">
    <property type="protein sequence ID" value="MBB5350034.1"/>
    <property type="molecule type" value="Genomic_DNA"/>
</dbReference>
<gene>
    <name evidence="3" type="ORF">HNR46_000255</name>
</gene>
<organism evidence="3 4">
    <name type="scientific">Haloferula luteola</name>
    <dbReference type="NCBI Taxonomy" id="595692"/>
    <lineage>
        <taxon>Bacteria</taxon>
        <taxon>Pseudomonadati</taxon>
        <taxon>Verrucomicrobiota</taxon>
        <taxon>Verrucomicrobiia</taxon>
        <taxon>Verrucomicrobiales</taxon>
        <taxon>Verrucomicrobiaceae</taxon>
        <taxon>Haloferula</taxon>
    </lineage>
</organism>